<dbReference type="Pfam" id="PF07690">
    <property type="entry name" value="MFS_1"/>
    <property type="match status" value="2"/>
</dbReference>
<feature type="transmembrane region" description="Helical" evidence="2">
    <location>
        <begin position="345"/>
        <end position="364"/>
    </location>
</feature>
<keyword evidence="2" id="KW-1133">Transmembrane helix</keyword>
<feature type="domain" description="Major facilitator superfamily (MFS) profile" evidence="3">
    <location>
        <begin position="279"/>
        <end position="472"/>
    </location>
</feature>
<dbReference type="PROSITE" id="PS50850">
    <property type="entry name" value="MFS"/>
    <property type="match status" value="1"/>
</dbReference>
<dbReference type="PANTHER" id="PTHR23521:SF2">
    <property type="entry name" value="TRANSPORTER MFS SUPERFAMILY"/>
    <property type="match status" value="1"/>
</dbReference>
<name>A0A1H3K4L2_9EURY</name>
<feature type="transmembrane region" description="Helical" evidence="2">
    <location>
        <begin position="179"/>
        <end position="199"/>
    </location>
</feature>
<feature type="transmembrane region" description="Helical" evidence="2">
    <location>
        <begin position="280"/>
        <end position="306"/>
    </location>
</feature>
<dbReference type="OrthoDB" id="343229at2157"/>
<proteinExistence type="predicted"/>
<dbReference type="GO" id="GO:0005886">
    <property type="term" value="C:plasma membrane"/>
    <property type="evidence" value="ECO:0007669"/>
    <property type="project" value="TreeGrafter"/>
</dbReference>
<accession>A0A1H3K4L2</accession>
<feature type="transmembrane region" description="Helical" evidence="2">
    <location>
        <begin position="405"/>
        <end position="427"/>
    </location>
</feature>
<dbReference type="PANTHER" id="PTHR23521">
    <property type="entry name" value="TRANSPORTER MFS SUPERFAMILY"/>
    <property type="match status" value="1"/>
</dbReference>
<evidence type="ECO:0000256" key="1">
    <source>
        <dbReference type="SAM" id="MobiDB-lite"/>
    </source>
</evidence>
<dbReference type="Proteomes" id="UP000199079">
    <property type="component" value="Unassembled WGS sequence"/>
</dbReference>
<gene>
    <name evidence="4" type="ORF">SAMN05216564_105238</name>
</gene>
<dbReference type="InterPro" id="IPR020846">
    <property type="entry name" value="MFS_dom"/>
</dbReference>
<feature type="region of interest" description="Disordered" evidence="1">
    <location>
        <begin position="235"/>
        <end position="261"/>
    </location>
</feature>
<dbReference type="EMBL" id="FNPC01000005">
    <property type="protein sequence ID" value="SDY46548.1"/>
    <property type="molecule type" value="Genomic_DNA"/>
</dbReference>
<feature type="transmembrane region" description="Helical" evidence="2">
    <location>
        <begin position="370"/>
        <end position="393"/>
    </location>
</feature>
<evidence type="ECO:0000313" key="4">
    <source>
        <dbReference type="EMBL" id="SDY46548.1"/>
    </source>
</evidence>
<feature type="compositionally biased region" description="Low complexity" evidence="1">
    <location>
        <begin position="238"/>
        <end position="261"/>
    </location>
</feature>
<evidence type="ECO:0000259" key="3">
    <source>
        <dbReference type="PROSITE" id="PS50850"/>
    </source>
</evidence>
<dbReference type="InterPro" id="IPR036259">
    <property type="entry name" value="MFS_trans_sf"/>
</dbReference>
<feature type="transmembrane region" description="Helical" evidence="2">
    <location>
        <begin position="84"/>
        <end position="104"/>
    </location>
</feature>
<dbReference type="AlphaFoldDB" id="A0A1H3K4L2"/>
<sequence length="472" mass="47341">MSRLARPIARVRGAVVLLRRAVASLRGAVAPRPSSPVADGGPVHGTDRRRLAAVVWLVLVSQVLVYPGVPDIVAALGAPGGVSAGMWFLTAEFAAFVAFAGVWGAASDALGRRASLVVLGAAGGGTAYLTLALAPRLGIGFGAALLVRVVGGAFTIGAFSLGITMLMDLGGGHGRNMGAAGVAIGFGAALGSVIGGRLADVDPFYPIYASATVLFLSALLAATVTDRAGRGTAGGDGLSAADAPGSAAGDPGSAADDPGSAANDPGFREVLARIRAVPGLLVPFAFGFIDRLTAGFFALVGVYYFQEEAFELSAFGAGLTLALFFLPFAVLQYPMGVLSDRIGRFLPVVVGSIAYGFVIIAVGLAPTYPIAAGLMVLVGVCGALVAPATMALVTDLVGVAERGAAMGLFNVFGSLGFLTGFLVGGTVTEGFDYLTAFLVVGGMEILIALALFPAVRSIAGGVESVESADTVE</sequence>
<keyword evidence="2" id="KW-0812">Transmembrane</keyword>
<reference evidence="5" key="1">
    <citation type="submission" date="2016-10" db="EMBL/GenBank/DDBJ databases">
        <authorList>
            <person name="Varghese N."/>
            <person name="Submissions S."/>
        </authorList>
    </citation>
    <scope>NUCLEOTIDE SEQUENCE [LARGE SCALE GENOMIC DNA]</scope>
    <source>
        <strain evidence="5">DC30,IBRC 10041,KCTC 4046</strain>
    </source>
</reference>
<feature type="transmembrane region" description="Helical" evidence="2">
    <location>
        <begin position="145"/>
        <end position="167"/>
    </location>
</feature>
<dbReference type="SUPFAM" id="SSF103473">
    <property type="entry name" value="MFS general substrate transporter"/>
    <property type="match status" value="1"/>
</dbReference>
<evidence type="ECO:0000313" key="5">
    <source>
        <dbReference type="Proteomes" id="UP000199079"/>
    </source>
</evidence>
<feature type="transmembrane region" description="Helical" evidence="2">
    <location>
        <begin position="433"/>
        <end position="452"/>
    </location>
</feature>
<feature type="transmembrane region" description="Helical" evidence="2">
    <location>
        <begin position="116"/>
        <end position="139"/>
    </location>
</feature>
<protein>
    <submittedName>
        <fullName evidence="4">Major Facilitator Superfamily protein</fullName>
    </submittedName>
</protein>
<feature type="transmembrane region" description="Helical" evidence="2">
    <location>
        <begin position="312"/>
        <end position="333"/>
    </location>
</feature>
<dbReference type="GO" id="GO:0022857">
    <property type="term" value="F:transmembrane transporter activity"/>
    <property type="evidence" value="ECO:0007669"/>
    <property type="project" value="InterPro"/>
</dbReference>
<dbReference type="RefSeq" id="WP_092732954.1">
    <property type="nucleotide sequence ID" value="NZ_FNPC01000005.1"/>
</dbReference>
<feature type="transmembrane region" description="Helical" evidence="2">
    <location>
        <begin position="205"/>
        <end position="224"/>
    </location>
</feature>
<evidence type="ECO:0000256" key="2">
    <source>
        <dbReference type="SAM" id="Phobius"/>
    </source>
</evidence>
<organism evidence="4 5">
    <name type="scientific">Halopenitus persicus</name>
    <dbReference type="NCBI Taxonomy" id="1048396"/>
    <lineage>
        <taxon>Archaea</taxon>
        <taxon>Methanobacteriati</taxon>
        <taxon>Methanobacteriota</taxon>
        <taxon>Stenosarchaea group</taxon>
        <taxon>Halobacteria</taxon>
        <taxon>Halobacteriales</taxon>
        <taxon>Haloferacaceae</taxon>
        <taxon>Halopenitus</taxon>
    </lineage>
</organism>
<keyword evidence="5" id="KW-1185">Reference proteome</keyword>
<dbReference type="InterPro" id="IPR011701">
    <property type="entry name" value="MFS"/>
</dbReference>
<feature type="transmembrane region" description="Helical" evidence="2">
    <location>
        <begin position="51"/>
        <end position="69"/>
    </location>
</feature>
<dbReference type="Gene3D" id="1.20.1250.20">
    <property type="entry name" value="MFS general substrate transporter like domains"/>
    <property type="match status" value="2"/>
</dbReference>
<keyword evidence="2" id="KW-0472">Membrane</keyword>